<dbReference type="SMART" id="SM00198">
    <property type="entry name" value="SCP"/>
    <property type="match status" value="1"/>
</dbReference>
<evidence type="ECO:0000313" key="4">
    <source>
        <dbReference type="EMBL" id="WIA19568.1"/>
    </source>
</evidence>
<dbReference type="InterPro" id="IPR001283">
    <property type="entry name" value="CRISP-related"/>
</dbReference>
<dbReference type="EMBL" id="CP126218">
    <property type="protein sequence ID" value="WIA19568.1"/>
    <property type="molecule type" value="Genomic_DNA"/>
</dbReference>
<name>A0ABY8UFY3_TETOB</name>
<dbReference type="Gene3D" id="2.90.10.10">
    <property type="entry name" value="Bulb-type lectin domain"/>
    <property type="match status" value="1"/>
</dbReference>
<sequence length="397" mass="41477">MLLPALLLLLLAAADAQQAGQTGSSSIPPTAPFTTPQRRTNIHSTASTSTPSIASSTPAQAAAPAQYQEILSLHNSYRAGHAALPLAWDASLAESASRVVSSCNFKHSGLETVGENMAAFWDCYDPQNTRPARALKGAIDSWYNEVAYYNFSNPGFYTNYNAGHFTQVVWLATSRIGCATAFCNGNFQIDPSWVSGRPPVSADMVVCHYAPAGNLIGADEAANFRQNVLPKGSVPPGAPDPPKQPPAAPSPSPSPAPNVGSGGSGPTLIGSSLAPGQSISTGTCLFSDNQLYRLCLNSFGEIVVMNGARANTVRWRNSVPLGTRSSNRPPYTLTLNNDYTVTVKNGDNRLLSMIALPGPPSGSVSLQLRNDGKAAVMDAAGRCIIAWGSGPGMPAGC</sequence>
<dbReference type="InterPro" id="IPR018244">
    <property type="entry name" value="Allrgn_V5/Tpx1_CS"/>
</dbReference>
<proteinExistence type="predicted"/>
<keyword evidence="2" id="KW-0732">Signal</keyword>
<keyword evidence="5" id="KW-1185">Reference proteome</keyword>
<organism evidence="4 5">
    <name type="scientific">Tetradesmus obliquus</name>
    <name type="common">Green alga</name>
    <name type="synonym">Acutodesmus obliquus</name>
    <dbReference type="NCBI Taxonomy" id="3088"/>
    <lineage>
        <taxon>Eukaryota</taxon>
        <taxon>Viridiplantae</taxon>
        <taxon>Chlorophyta</taxon>
        <taxon>core chlorophytes</taxon>
        <taxon>Chlorophyceae</taxon>
        <taxon>CS clade</taxon>
        <taxon>Sphaeropleales</taxon>
        <taxon>Scenedesmaceae</taxon>
        <taxon>Tetradesmus</taxon>
    </lineage>
</organism>
<dbReference type="InterPro" id="IPR014044">
    <property type="entry name" value="CAP_dom"/>
</dbReference>
<accession>A0ABY8UFY3</accession>
<feature type="compositionally biased region" description="Low complexity" evidence="1">
    <location>
        <begin position="44"/>
        <end position="58"/>
    </location>
</feature>
<evidence type="ECO:0000256" key="1">
    <source>
        <dbReference type="SAM" id="MobiDB-lite"/>
    </source>
</evidence>
<feature type="compositionally biased region" description="Polar residues" evidence="1">
    <location>
        <begin position="20"/>
        <end position="43"/>
    </location>
</feature>
<feature type="region of interest" description="Disordered" evidence="1">
    <location>
        <begin position="228"/>
        <end position="272"/>
    </location>
</feature>
<evidence type="ECO:0000256" key="2">
    <source>
        <dbReference type="SAM" id="SignalP"/>
    </source>
</evidence>
<dbReference type="PANTHER" id="PTHR10334">
    <property type="entry name" value="CYSTEINE-RICH SECRETORY PROTEIN-RELATED"/>
    <property type="match status" value="1"/>
</dbReference>
<feature type="region of interest" description="Disordered" evidence="1">
    <location>
        <begin position="20"/>
        <end position="58"/>
    </location>
</feature>
<dbReference type="Pfam" id="PF00188">
    <property type="entry name" value="CAP"/>
    <property type="match status" value="1"/>
</dbReference>
<feature type="compositionally biased region" description="Pro residues" evidence="1">
    <location>
        <begin position="236"/>
        <end position="256"/>
    </location>
</feature>
<evidence type="ECO:0000313" key="5">
    <source>
        <dbReference type="Proteomes" id="UP001244341"/>
    </source>
</evidence>
<dbReference type="SUPFAM" id="SSF55797">
    <property type="entry name" value="PR-1-like"/>
    <property type="match status" value="1"/>
</dbReference>
<feature type="signal peptide" evidence="2">
    <location>
        <begin position="1"/>
        <end position="16"/>
    </location>
</feature>
<dbReference type="InterPro" id="IPR036426">
    <property type="entry name" value="Bulb-type_lectin_dom_sf"/>
</dbReference>
<dbReference type="PROSITE" id="PS01009">
    <property type="entry name" value="CRISP_1"/>
    <property type="match status" value="1"/>
</dbReference>
<dbReference type="InterPro" id="IPR035940">
    <property type="entry name" value="CAP_sf"/>
</dbReference>
<reference evidence="4 5" key="1">
    <citation type="submission" date="2023-05" db="EMBL/GenBank/DDBJ databases">
        <title>A 100% complete, gapless, phased diploid assembly of the Scenedesmus obliquus UTEX 3031 genome.</title>
        <authorList>
            <person name="Biondi T.C."/>
            <person name="Hanschen E.R."/>
            <person name="Kwon T."/>
            <person name="Eng W."/>
            <person name="Kruse C.P.S."/>
            <person name="Koehler S.I."/>
            <person name="Kunde Y."/>
            <person name="Gleasner C.D."/>
            <person name="You Mak K.T."/>
            <person name="Polle J."/>
            <person name="Hovde B.T."/>
            <person name="Starkenburg S.R."/>
        </authorList>
    </citation>
    <scope>NUCLEOTIDE SEQUENCE [LARGE SCALE GENOMIC DNA]</scope>
    <source>
        <strain evidence="4 5">DOE0152z</strain>
    </source>
</reference>
<protein>
    <recommendedName>
        <fullName evidence="3">SCP domain-containing protein</fullName>
    </recommendedName>
</protein>
<feature type="chain" id="PRO_5046251640" description="SCP domain-containing protein" evidence="2">
    <location>
        <begin position="17"/>
        <end position="397"/>
    </location>
</feature>
<dbReference type="Proteomes" id="UP001244341">
    <property type="component" value="Chromosome 11b"/>
</dbReference>
<dbReference type="PROSITE" id="PS01010">
    <property type="entry name" value="CRISP_2"/>
    <property type="match status" value="1"/>
</dbReference>
<dbReference type="PRINTS" id="PR00837">
    <property type="entry name" value="V5TPXLIKE"/>
</dbReference>
<dbReference type="Gene3D" id="3.40.33.10">
    <property type="entry name" value="CAP"/>
    <property type="match status" value="1"/>
</dbReference>
<evidence type="ECO:0000259" key="3">
    <source>
        <dbReference type="SMART" id="SM00198"/>
    </source>
</evidence>
<feature type="domain" description="SCP" evidence="3">
    <location>
        <begin position="65"/>
        <end position="217"/>
    </location>
</feature>
<gene>
    <name evidence="4" type="ORF">OEZ85_005510</name>
</gene>